<dbReference type="InterPro" id="IPR036291">
    <property type="entry name" value="NAD(P)-bd_dom_sf"/>
</dbReference>
<dbReference type="Proteomes" id="UP001310890">
    <property type="component" value="Unassembled WGS sequence"/>
</dbReference>
<evidence type="ECO:0000256" key="4">
    <source>
        <dbReference type="ARBA" id="ARBA00022946"/>
    </source>
</evidence>
<evidence type="ECO:0000256" key="1">
    <source>
        <dbReference type="ARBA" id="ARBA00004450"/>
    </source>
</evidence>
<evidence type="ECO:0000256" key="5">
    <source>
        <dbReference type="ARBA" id="ARBA00023128"/>
    </source>
</evidence>
<keyword evidence="4" id="KW-0809">Transit peptide</keyword>
<evidence type="ECO:0000313" key="7">
    <source>
        <dbReference type="EMBL" id="KAK5113191.1"/>
    </source>
</evidence>
<evidence type="ECO:0000256" key="6">
    <source>
        <dbReference type="ARBA" id="ARBA00023136"/>
    </source>
</evidence>
<evidence type="ECO:0008006" key="9">
    <source>
        <dbReference type="Google" id="ProtNLM"/>
    </source>
</evidence>
<proteinExistence type="inferred from homology"/>
<reference evidence="7" key="1">
    <citation type="submission" date="2023-08" db="EMBL/GenBank/DDBJ databases">
        <title>Black Yeasts Isolated from many extreme environments.</title>
        <authorList>
            <person name="Coleine C."/>
            <person name="Stajich J.E."/>
            <person name="Selbmann L."/>
        </authorList>
    </citation>
    <scope>NUCLEOTIDE SEQUENCE</scope>
    <source>
        <strain evidence="7">CCFEE 5401</strain>
    </source>
</reference>
<dbReference type="PANTHER" id="PTHR14097">
    <property type="entry name" value="OXIDOREDUCTASE HTATIP2"/>
    <property type="match status" value="1"/>
</dbReference>
<protein>
    <recommendedName>
        <fullName evidence="9">NAD(P)-binding domain-containing protein</fullName>
    </recommendedName>
</protein>
<accession>A0AAN7TP13</accession>
<keyword evidence="3" id="KW-1000">Mitochondrion outer membrane</keyword>
<dbReference type="AlphaFoldDB" id="A0AAN7TP13"/>
<dbReference type="EMBL" id="JAVRRL010000025">
    <property type="protein sequence ID" value="KAK5113191.1"/>
    <property type="molecule type" value="Genomic_DNA"/>
</dbReference>
<keyword evidence="6" id="KW-0472">Membrane</keyword>
<gene>
    <name evidence="7" type="ORF">LTR62_003527</name>
</gene>
<dbReference type="GO" id="GO:0005741">
    <property type="term" value="C:mitochondrial outer membrane"/>
    <property type="evidence" value="ECO:0007669"/>
    <property type="project" value="UniProtKB-SubCell"/>
</dbReference>
<dbReference type="PANTHER" id="PTHR14097:SF7">
    <property type="entry name" value="OXIDOREDUCTASE HTATIP2"/>
    <property type="match status" value="1"/>
</dbReference>
<dbReference type="GO" id="GO:0051170">
    <property type="term" value="P:import into nucleus"/>
    <property type="evidence" value="ECO:0007669"/>
    <property type="project" value="TreeGrafter"/>
</dbReference>
<comment type="caution">
    <text evidence="7">The sequence shown here is derived from an EMBL/GenBank/DDBJ whole genome shotgun (WGS) entry which is preliminary data.</text>
</comment>
<evidence type="ECO:0000256" key="3">
    <source>
        <dbReference type="ARBA" id="ARBA00022787"/>
    </source>
</evidence>
<organism evidence="7 8">
    <name type="scientific">Meristemomyces frigidus</name>
    <dbReference type="NCBI Taxonomy" id="1508187"/>
    <lineage>
        <taxon>Eukaryota</taxon>
        <taxon>Fungi</taxon>
        <taxon>Dikarya</taxon>
        <taxon>Ascomycota</taxon>
        <taxon>Pezizomycotina</taxon>
        <taxon>Dothideomycetes</taxon>
        <taxon>Dothideomycetidae</taxon>
        <taxon>Mycosphaerellales</taxon>
        <taxon>Teratosphaeriaceae</taxon>
        <taxon>Meristemomyces</taxon>
    </lineage>
</organism>
<dbReference type="Pfam" id="PF08732">
    <property type="entry name" value="HIM1"/>
    <property type="match status" value="1"/>
</dbReference>
<comment type="similarity">
    <text evidence="2">Belongs to the FMP52 family.</text>
</comment>
<sequence>MATVALVGSTGLVGSQILTALTTLNSVGSVHAFSRKGLGADAKIQGIPSQDSSTWPTLYPSGVQLFISALGTTRAQAGGFEKQRKIDYDLNLELAQAAKAAGTKSYVLVSSAGSSSSSSMGYAKMKGELEDAVKALNFDHTVIIRPGLLVGARNDLRTAEFALQKVASFMGSISGNKLKDFWAQDAEVVARAAVKAGMDCVNGKQTEKVRVLTQADIIRLGRAEWKA</sequence>
<dbReference type="SUPFAM" id="SSF51735">
    <property type="entry name" value="NAD(P)-binding Rossmann-fold domains"/>
    <property type="match status" value="1"/>
</dbReference>
<dbReference type="InterPro" id="IPR014843">
    <property type="entry name" value="Him1/Fmp52"/>
</dbReference>
<name>A0AAN7TP13_9PEZI</name>
<dbReference type="Gene3D" id="3.40.50.720">
    <property type="entry name" value="NAD(P)-binding Rossmann-like Domain"/>
    <property type="match status" value="1"/>
</dbReference>
<keyword evidence="5" id="KW-0496">Mitochondrion</keyword>
<dbReference type="FunFam" id="3.40.50.720:FF:000366">
    <property type="entry name" value="Protein FMP52, mitochondrial"/>
    <property type="match status" value="1"/>
</dbReference>
<evidence type="ECO:0000313" key="8">
    <source>
        <dbReference type="Proteomes" id="UP001310890"/>
    </source>
</evidence>
<comment type="subcellular location">
    <subcellularLocation>
        <location evidence="1">Mitochondrion outer membrane</location>
        <topology evidence="1">Peripheral membrane protein</topology>
    </subcellularLocation>
</comment>
<evidence type="ECO:0000256" key="2">
    <source>
        <dbReference type="ARBA" id="ARBA00006617"/>
    </source>
</evidence>